<dbReference type="Proteomes" id="UP000678499">
    <property type="component" value="Unassembled WGS sequence"/>
</dbReference>
<reference evidence="5" key="1">
    <citation type="submission" date="2020-11" db="EMBL/GenBank/DDBJ databases">
        <authorList>
            <person name="Tran Van P."/>
        </authorList>
    </citation>
    <scope>NUCLEOTIDE SEQUENCE</scope>
</reference>
<feature type="domain" description="Dipeptidylpeptidase IV N-terminal" evidence="4">
    <location>
        <begin position="11"/>
        <end position="79"/>
    </location>
</feature>
<keyword evidence="1" id="KW-0645">Protease</keyword>
<evidence type="ECO:0000313" key="6">
    <source>
        <dbReference type="Proteomes" id="UP000678499"/>
    </source>
</evidence>
<proteinExistence type="predicted"/>
<keyword evidence="6" id="KW-1185">Reference proteome</keyword>
<dbReference type="GO" id="GO:0004177">
    <property type="term" value="F:aminopeptidase activity"/>
    <property type="evidence" value="ECO:0007669"/>
    <property type="project" value="UniProtKB-KW"/>
</dbReference>
<organism evidence="5">
    <name type="scientific">Notodromas monacha</name>
    <dbReference type="NCBI Taxonomy" id="399045"/>
    <lineage>
        <taxon>Eukaryota</taxon>
        <taxon>Metazoa</taxon>
        <taxon>Ecdysozoa</taxon>
        <taxon>Arthropoda</taxon>
        <taxon>Crustacea</taxon>
        <taxon>Oligostraca</taxon>
        <taxon>Ostracoda</taxon>
        <taxon>Podocopa</taxon>
        <taxon>Podocopida</taxon>
        <taxon>Cypridocopina</taxon>
        <taxon>Cypridoidea</taxon>
        <taxon>Cyprididae</taxon>
        <taxon>Notodromas</taxon>
    </lineage>
</organism>
<protein>
    <recommendedName>
        <fullName evidence="4">Dipeptidylpeptidase IV N-terminal domain-containing protein</fullName>
    </recommendedName>
</protein>
<dbReference type="PANTHER" id="PTHR11731">
    <property type="entry name" value="PROTEASE FAMILY S9B,C DIPEPTIDYL-PEPTIDASE IV-RELATED"/>
    <property type="match status" value="1"/>
</dbReference>
<name>A0A7R9C125_9CRUS</name>
<dbReference type="GO" id="GO:0005886">
    <property type="term" value="C:plasma membrane"/>
    <property type="evidence" value="ECO:0007669"/>
    <property type="project" value="TreeGrafter"/>
</dbReference>
<dbReference type="PANTHER" id="PTHR11731:SF200">
    <property type="entry name" value="DIPEPTIDYL PEPTIDASE 10, ISOFORM B"/>
    <property type="match status" value="1"/>
</dbReference>
<dbReference type="AlphaFoldDB" id="A0A7R9C125"/>
<keyword evidence="3" id="KW-0325">Glycoprotein</keyword>
<dbReference type="EMBL" id="CAJPEX010013152">
    <property type="protein sequence ID" value="CAG0925445.1"/>
    <property type="molecule type" value="Genomic_DNA"/>
</dbReference>
<dbReference type="InterPro" id="IPR002469">
    <property type="entry name" value="Peptidase_S9B_N"/>
</dbReference>
<dbReference type="OrthoDB" id="16520at2759"/>
<keyword evidence="1" id="KW-0378">Hydrolase</keyword>
<dbReference type="GO" id="GO:0008236">
    <property type="term" value="F:serine-type peptidase activity"/>
    <property type="evidence" value="ECO:0007669"/>
    <property type="project" value="UniProtKB-KW"/>
</dbReference>
<evidence type="ECO:0000256" key="1">
    <source>
        <dbReference type="ARBA" id="ARBA00022438"/>
    </source>
</evidence>
<dbReference type="InterPro" id="IPR050278">
    <property type="entry name" value="Serine_Prot_S9B/DPPIV"/>
</dbReference>
<dbReference type="GO" id="GO:0008239">
    <property type="term" value="F:dipeptidyl-peptidase activity"/>
    <property type="evidence" value="ECO:0007669"/>
    <property type="project" value="TreeGrafter"/>
</dbReference>
<dbReference type="Gene3D" id="2.140.10.30">
    <property type="entry name" value="Dipeptidylpeptidase IV, N-terminal domain"/>
    <property type="match status" value="1"/>
</dbReference>
<evidence type="ECO:0000259" key="4">
    <source>
        <dbReference type="Pfam" id="PF00930"/>
    </source>
</evidence>
<feature type="non-terminal residue" evidence="5">
    <location>
        <position position="1"/>
    </location>
</feature>
<keyword evidence="1" id="KW-0031">Aminopeptidase</keyword>
<evidence type="ECO:0000256" key="3">
    <source>
        <dbReference type="ARBA" id="ARBA00023180"/>
    </source>
</evidence>
<evidence type="ECO:0000313" key="5">
    <source>
        <dbReference type="EMBL" id="CAD7285293.1"/>
    </source>
</evidence>
<gene>
    <name evidence="5" type="ORF">NMOB1V02_LOCUS12895</name>
</gene>
<evidence type="ECO:0000256" key="2">
    <source>
        <dbReference type="ARBA" id="ARBA00022825"/>
    </source>
</evidence>
<accession>A0A7R9C125</accession>
<keyword evidence="2" id="KW-0720">Serine protease</keyword>
<dbReference type="EMBL" id="OA895189">
    <property type="protein sequence ID" value="CAD7285293.1"/>
    <property type="molecule type" value="Genomic_DNA"/>
</dbReference>
<sequence>MSVTELLGWHGNEFYFLATEEAAPSQSHVYRADLKSKVSQCVSCSWINSRGETCSRASADFSERLSYFISRCESRFLPPEFNLTHTETMSPIRTLANNTEAFHGISSLQLPLQVDFRIPVSDADRNSAEVRLLLPPGFSSKQKYPLLVTVYAAPDYQSVTDTYTGVDFGIFVSSGLNYIHASIDG</sequence>
<dbReference type="Pfam" id="PF00930">
    <property type="entry name" value="DPPIV_N"/>
    <property type="match status" value="1"/>
</dbReference>
<dbReference type="GO" id="GO:0006508">
    <property type="term" value="P:proteolysis"/>
    <property type="evidence" value="ECO:0007669"/>
    <property type="project" value="InterPro"/>
</dbReference>